<evidence type="ECO:0000313" key="7">
    <source>
        <dbReference type="Proteomes" id="UP000564704"/>
    </source>
</evidence>
<protein>
    <submittedName>
        <fullName evidence="6">FAD-binding oxidoreductase</fullName>
    </submittedName>
</protein>
<proteinExistence type="predicted"/>
<organism evidence="6 7">
    <name type="scientific">Roseovarius bejariae</name>
    <dbReference type="NCBI Taxonomy" id="2576383"/>
    <lineage>
        <taxon>Bacteria</taxon>
        <taxon>Pseudomonadati</taxon>
        <taxon>Pseudomonadota</taxon>
        <taxon>Alphaproteobacteria</taxon>
        <taxon>Rhodobacterales</taxon>
        <taxon>Roseobacteraceae</taxon>
        <taxon>Roseovarius</taxon>
    </lineage>
</organism>
<sequence>MPVLNVLVAGAGINGLLSAFMLTRAGARVTLCDADDIPNTANASHGAHRLIHPWQNGDMAPEVARALALWRDLLSEVDCDGFEETGVLVAGPGPVGHGAAAAPSDRLPGSDRFAMRRLFPTFGVLMAAEIQTALVRWLVSRDVRLMPRAAVTRIDAQSGTVRIDGAGQERFDAVVLAAGPGLAGFADQFGLGPVRSWRCHVVYAPPDAPEVPAVAWADLGGRDMWGMSALRGYPAKFGCGALSHSAGRPGPDADEVRKALADAYVAIHPVYEFLYRGRVATNAWTAVDGTRRLRRHGRCLVVTSDNGGGFKYAPLVATDVCRMVSGLLAA</sequence>
<dbReference type="AlphaFoldDB" id="A0A844CP19"/>
<keyword evidence="3" id="KW-0274">FAD</keyword>
<keyword evidence="4" id="KW-0560">Oxidoreductase</keyword>
<dbReference type="Gene3D" id="3.30.9.10">
    <property type="entry name" value="D-Amino Acid Oxidase, subunit A, domain 2"/>
    <property type="match status" value="1"/>
</dbReference>
<gene>
    <name evidence="6" type="ORF">FDP25_16745</name>
</gene>
<dbReference type="SUPFAM" id="SSF51905">
    <property type="entry name" value="FAD/NAD(P)-binding domain"/>
    <property type="match status" value="1"/>
</dbReference>
<dbReference type="GO" id="GO:0050660">
    <property type="term" value="F:flavin adenine dinucleotide binding"/>
    <property type="evidence" value="ECO:0007669"/>
    <property type="project" value="InterPro"/>
</dbReference>
<dbReference type="InterPro" id="IPR036188">
    <property type="entry name" value="FAD/NAD-bd_sf"/>
</dbReference>
<evidence type="ECO:0000256" key="2">
    <source>
        <dbReference type="ARBA" id="ARBA00022630"/>
    </source>
</evidence>
<evidence type="ECO:0000256" key="4">
    <source>
        <dbReference type="ARBA" id="ARBA00023002"/>
    </source>
</evidence>
<dbReference type="InterPro" id="IPR045170">
    <property type="entry name" value="MTOX"/>
</dbReference>
<comment type="caution">
    <text evidence="6">The sequence shown here is derived from an EMBL/GenBank/DDBJ whole genome shotgun (WGS) entry which is preliminary data.</text>
</comment>
<dbReference type="OrthoDB" id="9806257at2"/>
<dbReference type="Pfam" id="PF01266">
    <property type="entry name" value="DAO"/>
    <property type="match status" value="1"/>
</dbReference>
<dbReference type="PANTHER" id="PTHR10961">
    <property type="entry name" value="PEROXISOMAL SARCOSINE OXIDASE"/>
    <property type="match status" value="1"/>
</dbReference>
<keyword evidence="7" id="KW-1185">Reference proteome</keyword>
<evidence type="ECO:0000313" key="6">
    <source>
        <dbReference type="EMBL" id="MRU17091.1"/>
    </source>
</evidence>
<accession>A0A844CP19</accession>
<name>A0A844CP19_9RHOB</name>
<dbReference type="Gene3D" id="3.50.50.60">
    <property type="entry name" value="FAD/NAD(P)-binding domain"/>
    <property type="match status" value="1"/>
</dbReference>
<comment type="cofactor">
    <cofactor evidence="1">
        <name>FAD</name>
        <dbReference type="ChEBI" id="CHEBI:57692"/>
    </cofactor>
</comment>
<keyword evidence="2" id="KW-0285">Flavoprotein</keyword>
<dbReference type="EMBL" id="SZWE01000003">
    <property type="protein sequence ID" value="MRU17091.1"/>
    <property type="molecule type" value="Genomic_DNA"/>
</dbReference>
<feature type="domain" description="FAD dependent oxidoreductase" evidence="5">
    <location>
        <begin position="6"/>
        <end position="320"/>
    </location>
</feature>
<dbReference type="GO" id="GO:0008115">
    <property type="term" value="F:sarcosine oxidase activity"/>
    <property type="evidence" value="ECO:0007669"/>
    <property type="project" value="TreeGrafter"/>
</dbReference>
<reference evidence="6 7" key="1">
    <citation type="submission" date="2019-05" db="EMBL/GenBank/DDBJ databases">
        <title>Roseovarius bejariae sp. nov., a moderately halophylic bacterium isolated from a saline soil in Rambla Salada (Murcia).</title>
        <authorList>
            <person name="Castro D.J."/>
            <person name="Gomez-Altuve A."/>
            <person name="Reina J.C."/>
            <person name="Rodriguez M."/>
            <person name="Sampedro I."/>
            <person name="Llamas I."/>
            <person name="Martinez-Checa F."/>
        </authorList>
    </citation>
    <scope>NUCLEOTIDE SEQUENCE [LARGE SCALE GENOMIC DNA]</scope>
    <source>
        <strain evidence="6 7">A21</strain>
    </source>
</reference>
<evidence type="ECO:0000259" key="5">
    <source>
        <dbReference type="Pfam" id="PF01266"/>
    </source>
</evidence>
<evidence type="ECO:0000256" key="1">
    <source>
        <dbReference type="ARBA" id="ARBA00001974"/>
    </source>
</evidence>
<dbReference type="Proteomes" id="UP000564704">
    <property type="component" value="Unassembled WGS sequence"/>
</dbReference>
<dbReference type="RefSeq" id="WP_154155191.1">
    <property type="nucleotide sequence ID" value="NZ_SZWE01000003.1"/>
</dbReference>
<dbReference type="InterPro" id="IPR006076">
    <property type="entry name" value="FAD-dep_OxRdtase"/>
</dbReference>
<dbReference type="PANTHER" id="PTHR10961:SF7">
    <property type="entry name" value="FAD DEPENDENT OXIDOREDUCTASE DOMAIN-CONTAINING PROTEIN"/>
    <property type="match status" value="1"/>
</dbReference>
<evidence type="ECO:0000256" key="3">
    <source>
        <dbReference type="ARBA" id="ARBA00022827"/>
    </source>
</evidence>